<evidence type="ECO:0000259" key="5">
    <source>
        <dbReference type="Pfam" id="PF00675"/>
    </source>
</evidence>
<evidence type="ECO:0000256" key="2">
    <source>
        <dbReference type="ARBA" id="ARBA00007261"/>
    </source>
</evidence>
<feature type="domain" description="Peptidase M16 N-terminal" evidence="5">
    <location>
        <begin position="55"/>
        <end position="201"/>
    </location>
</feature>
<dbReference type="GO" id="GO:0006508">
    <property type="term" value="P:proteolysis"/>
    <property type="evidence" value="ECO:0007669"/>
    <property type="project" value="UniProtKB-KW"/>
</dbReference>
<dbReference type="InterPro" id="IPR007863">
    <property type="entry name" value="Peptidase_M16_C"/>
</dbReference>
<dbReference type="Pfam" id="PF00675">
    <property type="entry name" value="Peptidase_M16"/>
    <property type="match status" value="1"/>
</dbReference>
<protein>
    <submittedName>
        <fullName evidence="7">Zinc protease</fullName>
        <ecNumber evidence="7">3.4.24.-</ecNumber>
    </submittedName>
</protein>
<dbReference type="SUPFAM" id="SSF63411">
    <property type="entry name" value="LuxS/MPP-like metallohydrolase"/>
    <property type="match status" value="4"/>
</dbReference>
<dbReference type="PANTHER" id="PTHR11851">
    <property type="entry name" value="METALLOPROTEASE"/>
    <property type="match status" value="1"/>
</dbReference>
<evidence type="ECO:0000313" key="7">
    <source>
        <dbReference type="EMBL" id="MBB5020232.1"/>
    </source>
</evidence>
<gene>
    <name evidence="7" type="ORF">HNQ59_003549</name>
</gene>
<dbReference type="EMBL" id="JACHHY010000028">
    <property type="protein sequence ID" value="MBB5020232.1"/>
    <property type="molecule type" value="Genomic_DNA"/>
</dbReference>
<dbReference type="InterPro" id="IPR001431">
    <property type="entry name" value="Pept_M16_Zn_BS"/>
</dbReference>
<proteinExistence type="inferred from homology"/>
<dbReference type="GO" id="GO:0004222">
    <property type="term" value="F:metalloendopeptidase activity"/>
    <property type="evidence" value="ECO:0007669"/>
    <property type="project" value="InterPro"/>
</dbReference>
<evidence type="ECO:0000256" key="4">
    <source>
        <dbReference type="SAM" id="SignalP"/>
    </source>
</evidence>
<feature type="chain" id="PRO_5032553758" evidence="4">
    <location>
        <begin position="22"/>
        <end position="915"/>
    </location>
</feature>
<evidence type="ECO:0000256" key="1">
    <source>
        <dbReference type="ARBA" id="ARBA00001947"/>
    </source>
</evidence>
<dbReference type="PROSITE" id="PS00143">
    <property type="entry name" value="INSULINASE"/>
    <property type="match status" value="1"/>
</dbReference>
<keyword evidence="8" id="KW-1185">Reference proteome</keyword>
<comment type="similarity">
    <text evidence="2 3">Belongs to the peptidase M16 family.</text>
</comment>
<dbReference type="InterPro" id="IPR011765">
    <property type="entry name" value="Pept_M16_N"/>
</dbReference>
<accession>A0A840MTW0</accession>
<reference evidence="7 8" key="1">
    <citation type="submission" date="2020-08" db="EMBL/GenBank/DDBJ databases">
        <title>Genomic Encyclopedia of Type Strains, Phase IV (KMG-IV): sequencing the most valuable type-strain genomes for metagenomic binning, comparative biology and taxonomic classification.</title>
        <authorList>
            <person name="Goeker M."/>
        </authorList>
    </citation>
    <scope>NUCLEOTIDE SEQUENCE [LARGE SCALE GENOMIC DNA]</scope>
    <source>
        <strain evidence="7 8">DSM 27165</strain>
    </source>
</reference>
<comment type="caution">
    <text evidence="7">The sequence shown here is derived from an EMBL/GenBank/DDBJ whole genome shotgun (WGS) entry which is preliminary data.</text>
</comment>
<sequence>MRHIALAVVLALNTVPASIIAATQDTATKASQPAGLQPVTTAEGVTEYRLPNGLRVLLAPDASKPTTTVNVTYLVGSRHENYGETGMAHLLEHLLFKGTPKHPNIDVEFTRRGMMSNGTTWYDRTNYYETFAANDADLDWALKMEADRMINSFIARKDLDSEMTVVRNEMESGENDPFSILWQKMSATAYQWHNYGKDTIGARADVENVSIPRLQAFYHKYYQPDNAILVVSGKFDAAKTLAMIQRHFGPVKKPSRVIEPTYTREPVQDGEREVVLRRAGDVQIVAALYHAPDGGHADSPAFQMLMQIVGDTPNGRLHKALVEKKLASEAFGLGMSMNEPGYGIAGAKLRTDGDREQVKRVMLDVLENIAKQPITEAELDQARSKWMNGFDKLMSDPEQLGTALSETIAMGDWRLLFLNRDRIEKLTVADVQRVAEQYLKQTNRTLGQFIPDAQPQRAVIPPKADLKLAFKDFKARPAVAQGEAFDPTPANIEARTQRSALPNGLQLALLPKKTRAESVAVTFNLHFGDEQSLKGQREAGALLAAVLTRGTRSLSREQLHAEFDKLKTIWAYQGNAEGGVLTMQTNRSNLPAALKLAQSVLREPALDATEFDRAKHELAAALEEQRSDPNAVARNTLKRQFNRYDPTDVRYQPSFEETLADVNKLQLPQIQQFYQRFYGGSHSQLAIVGDFDAAAVREQVATLFGDWRSTERYQQVLRKFDPIQPKELTMQLKDKANAVFSAALPIKMVNADVDYPALLVGNYVLGQGSGLSSRLINRLRQQDGISYGAGSSLKVDAADDASTLQVKAIYAPENLPKLKAGVSEELARLVKDGITEKELQDAKAGLLQNFKLERAQDPALAAELASLMDDGRTMQFVAELETKVAKLTLADVNAVIRKYIDPAKFVKVYAGEFKQ</sequence>
<evidence type="ECO:0000259" key="6">
    <source>
        <dbReference type="Pfam" id="PF05193"/>
    </source>
</evidence>
<comment type="cofactor">
    <cofactor evidence="1">
        <name>Zn(2+)</name>
        <dbReference type="ChEBI" id="CHEBI:29105"/>
    </cofactor>
</comment>
<dbReference type="Pfam" id="PF05193">
    <property type="entry name" value="Peptidase_M16_C"/>
    <property type="match status" value="2"/>
</dbReference>
<evidence type="ECO:0000313" key="8">
    <source>
        <dbReference type="Proteomes" id="UP000575898"/>
    </source>
</evidence>
<feature type="signal peptide" evidence="4">
    <location>
        <begin position="1"/>
        <end position="21"/>
    </location>
</feature>
<feature type="domain" description="Peptidase M16 C-terminal" evidence="6">
    <location>
        <begin position="209"/>
        <end position="384"/>
    </location>
</feature>
<keyword evidence="7" id="KW-0378">Hydrolase</keyword>
<dbReference type="GO" id="GO:0046872">
    <property type="term" value="F:metal ion binding"/>
    <property type="evidence" value="ECO:0007669"/>
    <property type="project" value="InterPro"/>
</dbReference>
<feature type="domain" description="Peptidase M16 C-terminal" evidence="6">
    <location>
        <begin position="665"/>
        <end position="846"/>
    </location>
</feature>
<dbReference type="Gene3D" id="3.30.830.10">
    <property type="entry name" value="Metalloenzyme, LuxS/M16 peptidase-like"/>
    <property type="match status" value="4"/>
</dbReference>
<keyword evidence="7" id="KW-0645">Protease</keyword>
<keyword evidence="4" id="KW-0732">Signal</keyword>
<dbReference type="EC" id="3.4.24.-" evidence="7"/>
<dbReference type="AlphaFoldDB" id="A0A840MTW0"/>
<dbReference type="RefSeq" id="WP_184041635.1">
    <property type="nucleotide sequence ID" value="NZ_JACHHY010000028.1"/>
</dbReference>
<dbReference type="PANTHER" id="PTHR11851:SF49">
    <property type="entry name" value="MITOCHONDRIAL-PROCESSING PEPTIDASE SUBUNIT ALPHA"/>
    <property type="match status" value="1"/>
</dbReference>
<name>A0A840MTW0_9PROT</name>
<organism evidence="7 8">
    <name type="scientific">Chitinivorax tropicus</name>
    <dbReference type="NCBI Taxonomy" id="714531"/>
    <lineage>
        <taxon>Bacteria</taxon>
        <taxon>Pseudomonadati</taxon>
        <taxon>Pseudomonadota</taxon>
        <taxon>Betaproteobacteria</taxon>
        <taxon>Chitinivorax</taxon>
    </lineage>
</organism>
<dbReference type="InterPro" id="IPR011249">
    <property type="entry name" value="Metalloenz_LuxS/M16"/>
</dbReference>
<dbReference type="Proteomes" id="UP000575898">
    <property type="component" value="Unassembled WGS sequence"/>
</dbReference>
<dbReference type="InterPro" id="IPR050361">
    <property type="entry name" value="MPP/UQCRC_Complex"/>
</dbReference>
<evidence type="ECO:0000256" key="3">
    <source>
        <dbReference type="RuleBase" id="RU004447"/>
    </source>
</evidence>